<feature type="transmembrane region" description="Helical" evidence="6">
    <location>
        <begin position="12"/>
        <end position="34"/>
    </location>
</feature>
<keyword evidence="2" id="KW-1003">Cell membrane</keyword>
<feature type="transmembrane region" description="Helical" evidence="6">
    <location>
        <begin position="40"/>
        <end position="64"/>
    </location>
</feature>
<feature type="transmembrane region" description="Helical" evidence="6">
    <location>
        <begin position="434"/>
        <end position="451"/>
    </location>
</feature>
<dbReference type="CDD" id="cd13128">
    <property type="entry name" value="MATE_Wzx_like"/>
    <property type="match status" value="1"/>
</dbReference>
<reference evidence="7 8" key="1">
    <citation type="submission" date="2019-06" db="EMBL/GenBank/DDBJ databases">
        <title>An operon consisting of a P-type ATPase gene and a transcriptional regular gene given the different cadmium resistance in Bacillus vietamensis 151-6 and Bacillus marisflavi 151-25.</title>
        <authorList>
            <person name="Yu X."/>
        </authorList>
    </citation>
    <scope>NUCLEOTIDE SEQUENCE [LARGE SCALE GENOMIC DNA]</scope>
    <source>
        <strain evidence="7 8">151-6</strain>
    </source>
</reference>
<sequence>MKLIFKNATYLFLSNFIVRLFTAISSILIARSLGASDFGILSIGLAIASIAGYFSDMGLSHTFIREVSKNNNSKNLSVLVSSHIRIKLVFSLIVGIVVYFLIHNLYSDVYVRNILYLMVFPTIVGGSLQGIGAVYFQAIEQMHFTAIIRSVSGIITAVTLIVGLLFEWELSLVAPIYGFSSILGGIYSIYLLSKRTSLFGGWDRRLLVGLAGFTINGLLFMLLPQIPPIVLEKVSSLEEVGYFSAAYKIPSVLYQVPGVIAAAFYPILFSLGTRNLSKHREMTLLQLKVMSFLGIIMFLPLFLYSEWWSNIIFGEEWKNVGSILRILSFVVLFQSISFPLADALTTTDKQSKRIIVMTIAVCTAIILYFILGYYYGSFGGAISMVSTEAFIFIGYSIYIKKSSALLLRSLRYNILSVLIVIFTFNILSELIHPFIGSIGSIVFFITIILIFDKEVIRAMRRTLRKKFEG</sequence>
<evidence type="ECO:0000313" key="8">
    <source>
        <dbReference type="Proteomes" id="UP000465062"/>
    </source>
</evidence>
<dbReference type="InterPro" id="IPR050833">
    <property type="entry name" value="Poly_Biosynth_Transport"/>
</dbReference>
<evidence type="ECO:0000313" key="7">
    <source>
        <dbReference type="EMBL" id="QHE63340.1"/>
    </source>
</evidence>
<feature type="transmembrane region" description="Helical" evidence="6">
    <location>
        <begin position="252"/>
        <end position="272"/>
    </location>
</feature>
<evidence type="ECO:0000256" key="1">
    <source>
        <dbReference type="ARBA" id="ARBA00004651"/>
    </source>
</evidence>
<name>A0A6I6UWU8_9BACI</name>
<feature type="transmembrane region" description="Helical" evidence="6">
    <location>
        <begin position="284"/>
        <end position="303"/>
    </location>
</feature>
<evidence type="ECO:0000256" key="2">
    <source>
        <dbReference type="ARBA" id="ARBA00022475"/>
    </source>
</evidence>
<feature type="transmembrane region" description="Helical" evidence="6">
    <location>
        <begin position="410"/>
        <end position="428"/>
    </location>
</feature>
<dbReference type="PANTHER" id="PTHR30250:SF11">
    <property type="entry name" value="O-ANTIGEN TRANSPORTER-RELATED"/>
    <property type="match status" value="1"/>
</dbReference>
<dbReference type="KEGG" id="bvq:FHE72_21880"/>
<organism evidence="7 8">
    <name type="scientific">Rossellomorea vietnamensis</name>
    <dbReference type="NCBI Taxonomy" id="218284"/>
    <lineage>
        <taxon>Bacteria</taxon>
        <taxon>Bacillati</taxon>
        <taxon>Bacillota</taxon>
        <taxon>Bacilli</taxon>
        <taxon>Bacillales</taxon>
        <taxon>Bacillaceae</taxon>
        <taxon>Rossellomorea</taxon>
    </lineage>
</organism>
<accession>A0A6I6UWU8</accession>
<evidence type="ECO:0000256" key="3">
    <source>
        <dbReference type="ARBA" id="ARBA00022692"/>
    </source>
</evidence>
<evidence type="ECO:0000256" key="5">
    <source>
        <dbReference type="ARBA" id="ARBA00023136"/>
    </source>
</evidence>
<feature type="transmembrane region" description="Helical" evidence="6">
    <location>
        <begin position="381"/>
        <end position="398"/>
    </location>
</feature>
<keyword evidence="5 6" id="KW-0472">Membrane</keyword>
<evidence type="ECO:0000256" key="4">
    <source>
        <dbReference type="ARBA" id="ARBA00022989"/>
    </source>
</evidence>
<keyword evidence="4 6" id="KW-1133">Transmembrane helix</keyword>
<feature type="transmembrane region" description="Helical" evidence="6">
    <location>
        <begin position="354"/>
        <end position="375"/>
    </location>
</feature>
<gene>
    <name evidence="7" type="ORF">FHE72_21880</name>
</gene>
<dbReference type="Pfam" id="PF01943">
    <property type="entry name" value="Polysacc_synt"/>
    <property type="match status" value="1"/>
</dbReference>
<feature type="transmembrane region" description="Helical" evidence="6">
    <location>
        <begin position="172"/>
        <end position="193"/>
    </location>
</feature>
<dbReference type="InterPro" id="IPR002797">
    <property type="entry name" value="Polysacc_synth"/>
</dbReference>
<dbReference type="RefSeq" id="WP_159363018.1">
    <property type="nucleotide sequence ID" value="NZ_CP047394.1"/>
</dbReference>
<keyword evidence="3 6" id="KW-0812">Transmembrane</keyword>
<feature type="transmembrane region" description="Helical" evidence="6">
    <location>
        <begin position="147"/>
        <end position="166"/>
    </location>
</feature>
<dbReference type="Proteomes" id="UP000465062">
    <property type="component" value="Chromosome"/>
</dbReference>
<feature type="transmembrane region" description="Helical" evidence="6">
    <location>
        <begin position="323"/>
        <end position="342"/>
    </location>
</feature>
<dbReference type="EMBL" id="CP047394">
    <property type="protein sequence ID" value="QHE63340.1"/>
    <property type="molecule type" value="Genomic_DNA"/>
</dbReference>
<feature type="transmembrane region" description="Helical" evidence="6">
    <location>
        <begin position="114"/>
        <end position="135"/>
    </location>
</feature>
<comment type="subcellular location">
    <subcellularLocation>
        <location evidence="1">Cell membrane</location>
        <topology evidence="1">Multi-pass membrane protein</topology>
    </subcellularLocation>
</comment>
<feature type="transmembrane region" description="Helical" evidence="6">
    <location>
        <begin position="205"/>
        <end position="226"/>
    </location>
</feature>
<dbReference type="GO" id="GO:0005886">
    <property type="term" value="C:plasma membrane"/>
    <property type="evidence" value="ECO:0007669"/>
    <property type="project" value="UniProtKB-SubCell"/>
</dbReference>
<protein>
    <submittedName>
        <fullName evidence="7">Oligosaccharide flippase family protein</fullName>
    </submittedName>
</protein>
<dbReference type="PANTHER" id="PTHR30250">
    <property type="entry name" value="PST FAMILY PREDICTED COLANIC ACID TRANSPORTER"/>
    <property type="match status" value="1"/>
</dbReference>
<proteinExistence type="predicted"/>
<evidence type="ECO:0000256" key="6">
    <source>
        <dbReference type="SAM" id="Phobius"/>
    </source>
</evidence>
<dbReference type="AlphaFoldDB" id="A0A6I6UWU8"/>
<feature type="transmembrane region" description="Helical" evidence="6">
    <location>
        <begin position="84"/>
        <end position="102"/>
    </location>
</feature>